<dbReference type="InterPro" id="IPR012341">
    <property type="entry name" value="6hp_glycosidase-like_sf"/>
</dbReference>
<dbReference type="InterPro" id="IPR054491">
    <property type="entry name" value="MGH1-like_GH"/>
</dbReference>
<evidence type="ECO:0000256" key="1">
    <source>
        <dbReference type="SAM" id="MobiDB-lite"/>
    </source>
</evidence>
<dbReference type="EMBL" id="QFKX01000001">
    <property type="protein sequence ID" value="PWH07374.1"/>
    <property type="molecule type" value="Genomic_DNA"/>
</dbReference>
<comment type="caution">
    <text evidence="4">The sequence shown here is derived from an EMBL/GenBank/DDBJ whole genome shotgun (WGS) entry which is preliminary data.</text>
</comment>
<dbReference type="Pfam" id="PF22422">
    <property type="entry name" value="MGH1-like_GH"/>
    <property type="match status" value="1"/>
</dbReference>
<feature type="domain" description="Putative glycogen debranching enzyme N-terminal" evidence="2">
    <location>
        <begin position="34"/>
        <end position="226"/>
    </location>
</feature>
<reference evidence="4 5" key="1">
    <citation type="submission" date="2018-05" db="EMBL/GenBank/DDBJ databases">
        <title>Brachybacterium sp. M1HQ-2T, whole genome shotgun sequence.</title>
        <authorList>
            <person name="Tuo L."/>
        </authorList>
    </citation>
    <scope>NUCLEOTIDE SEQUENCE [LARGE SCALE GENOMIC DNA]</scope>
    <source>
        <strain evidence="4 5">M1HQ-2</strain>
    </source>
</reference>
<feature type="region of interest" description="Disordered" evidence="1">
    <location>
        <begin position="673"/>
        <end position="699"/>
    </location>
</feature>
<sequence>MSTARVPDPSAALGTERHRESHQPFLHDLTAVLHAPIQVWSSADGEITGTGAQGVHIGDTRVVSDLRCTLAGAELTPLATSVVSARQVTFRHLVTSPGMVEDPLVILERTRSVGADGVHETLRLVNDDDRPHALHLGMGLVTDAATMSQVKDPRLLATQDPARPLTALDGGTVRWRFGEHGEAALRTGDGSAAGAPAGDGLSARGSSPDGPSVDGPVVTWDLALEAPAHDTATTTWRLDLSDPGVPFAPLREAASLTTTAMTPEASTPTNPDPEHRAVTDLLTRSLSDLDALRLQIPDDPSRHFLAAGAPWFFTLFGRDSLIAASLLLPVDRHVAEGTLRTLARHQGVRVDPETAEQPGKILHEVRAQGMELEGGHLPPVYYGTIDATPLWIELLHDGLAAGLDPVLLDELHAPLEAAATWLLEHADADGDGLLEYLDASGRGLANQGWKDSGDSIRCADGSLASGAIALAEVQGYAHAAALHAADLLEQAGDSDLPPRLRAVAARLREVFQAHFWCEDELGPYIALALDGEKRPVDGVASNMGHLLGTGILDAEQERTVVRRLMDPTLFSGFGIRTLSTTNGGYGPLRYHGGSVWTHDTGIILRGMLRSGFQAEAQVLARGLLRAASGFDQRLPELFGGQGSDEVEAPLPYPASCRPQAWAAASAVPIAQTLGVLDPPRPPHRLPYDRDTTRRRGGPR</sequence>
<dbReference type="RefSeq" id="WP_109274259.1">
    <property type="nucleotide sequence ID" value="NZ_QFKX01000001.1"/>
</dbReference>
<feature type="region of interest" description="Disordered" evidence="1">
    <location>
        <begin position="185"/>
        <end position="217"/>
    </location>
</feature>
<accession>A0A2U2RNP8</accession>
<feature type="region of interest" description="Disordered" evidence="1">
    <location>
        <begin position="1"/>
        <end position="20"/>
    </location>
</feature>
<evidence type="ECO:0000313" key="5">
    <source>
        <dbReference type="Proteomes" id="UP000245590"/>
    </source>
</evidence>
<gene>
    <name evidence="4" type="ORF">DEO23_01655</name>
</gene>
<dbReference type="InterPro" id="IPR008928">
    <property type="entry name" value="6-hairpin_glycosidase_sf"/>
</dbReference>
<dbReference type="Pfam" id="PF14742">
    <property type="entry name" value="GDE_N_bis"/>
    <property type="match status" value="1"/>
</dbReference>
<dbReference type="GO" id="GO:0005975">
    <property type="term" value="P:carbohydrate metabolic process"/>
    <property type="evidence" value="ECO:0007669"/>
    <property type="project" value="InterPro"/>
</dbReference>
<feature type="domain" description="Mannosylglycerate hydrolase MGH1-like glycoside hydrolase" evidence="3">
    <location>
        <begin position="387"/>
        <end position="627"/>
    </location>
</feature>
<dbReference type="Proteomes" id="UP000245590">
    <property type="component" value="Unassembled WGS sequence"/>
</dbReference>
<evidence type="ECO:0000259" key="3">
    <source>
        <dbReference type="Pfam" id="PF22422"/>
    </source>
</evidence>
<evidence type="ECO:0000259" key="2">
    <source>
        <dbReference type="Pfam" id="PF14742"/>
    </source>
</evidence>
<dbReference type="SUPFAM" id="SSF48208">
    <property type="entry name" value="Six-hairpin glycosidases"/>
    <property type="match status" value="1"/>
</dbReference>
<name>A0A2U2RNP8_9MICO</name>
<proteinExistence type="predicted"/>
<dbReference type="AlphaFoldDB" id="A0A2U2RNP8"/>
<organism evidence="4 5">
    <name type="scientific">Brachybacterium endophyticum</name>
    <dbReference type="NCBI Taxonomy" id="2182385"/>
    <lineage>
        <taxon>Bacteria</taxon>
        <taxon>Bacillati</taxon>
        <taxon>Actinomycetota</taxon>
        <taxon>Actinomycetes</taxon>
        <taxon>Micrococcales</taxon>
        <taxon>Dermabacteraceae</taxon>
        <taxon>Brachybacterium</taxon>
    </lineage>
</organism>
<feature type="compositionally biased region" description="Low complexity" evidence="1">
    <location>
        <begin position="188"/>
        <end position="203"/>
    </location>
</feature>
<protein>
    <submittedName>
        <fullName evidence="4">Amylo-alpha-1,6-glucosidase</fullName>
    </submittedName>
</protein>
<evidence type="ECO:0000313" key="4">
    <source>
        <dbReference type="EMBL" id="PWH07374.1"/>
    </source>
</evidence>
<dbReference type="InterPro" id="IPR032856">
    <property type="entry name" value="GDE_N_bis"/>
</dbReference>
<keyword evidence="5" id="KW-1185">Reference proteome</keyword>
<dbReference type="Gene3D" id="1.50.10.10">
    <property type="match status" value="1"/>
</dbReference>
<dbReference type="OrthoDB" id="9759959at2"/>